<dbReference type="EMBL" id="LPVY01000024">
    <property type="protein sequence ID" value="KZB61164.1"/>
    <property type="molecule type" value="Genomic_DNA"/>
</dbReference>
<organism evidence="1 2">
    <name type="scientific">Thalassospira lucentensis</name>
    <dbReference type="NCBI Taxonomy" id="168935"/>
    <lineage>
        <taxon>Bacteria</taxon>
        <taxon>Pseudomonadati</taxon>
        <taxon>Pseudomonadota</taxon>
        <taxon>Alphaproteobacteria</taxon>
        <taxon>Rhodospirillales</taxon>
        <taxon>Thalassospiraceae</taxon>
        <taxon>Thalassospira</taxon>
    </lineage>
</organism>
<protein>
    <submittedName>
        <fullName evidence="1">Uncharacterized protein</fullName>
    </submittedName>
</protein>
<comment type="caution">
    <text evidence="1">The sequence shown here is derived from an EMBL/GenBank/DDBJ whole genome shotgun (WGS) entry which is preliminary data.</text>
</comment>
<sequence length="100" mass="11297">MIVYGSGLKAYSVSTGFTLSRQLAFDCGTKRNILFDNLQQIVAFNRTLIEKSAVAVPATRGTHFGLPLQRCRNTKTDYILGQIFPRFWGSSHRRSPDEKE</sequence>
<dbReference type="AlphaFoldDB" id="A0A154L0U8"/>
<gene>
    <name evidence="1" type="ORF">AUP42_07795</name>
</gene>
<evidence type="ECO:0000313" key="1">
    <source>
        <dbReference type="EMBL" id="KZB61164.1"/>
    </source>
</evidence>
<evidence type="ECO:0000313" key="2">
    <source>
        <dbReference type="Proteomes" id="UP000076335"/>
    </source>
</evidence>
<accession>A0A154L0U8</accession>
<reference evidence="1 2" key="1">
    <citation type="submission" date="2015-12" db="EMBL/GenBank/DDBJ databases">
        <title>Genome sequence of Thalassospira lucentensis MCCC 1A02072.</title>
        <authorList>
            <person name="Lu L."/>
            <person name="Lai Q."/>
            <person name="Shao Z."/>
            <person name="Qian P."/>
        </authorList>
    </citation>
    <scope>NUCLEOTIDE SEQUENCE [LARGE SCALE GENOMIC DNA]</scope>
    <source>
        <strain evidence="1 2">MCCC 1A02072</strain>
    </source>
</reference>
<dbReference type="Proteomes" id="UP000076335">
    <property type="component" value="Unassembled WGS sequence"/>
</dbReference>
<name>A0A154L0U8_9PROT</name>
<dbReference type="RefSeq" id="WP_062953425.1">
    <property type="nucleotide sequence ID" value="NZ_CP136684.1"/>
</dbReference>
<proteinExistence type="predicted"/>